<organism evidence="1 2">
    <name type="scientific">Croceicoccus pelagius</name>
    <dbReference type="NCBI Taxonomy" id="1703341"/>
    <lineage>
        <taxon>Bacteria</taxon>
        <taxon>Pseudomonadati</taxon>
        <taxon>Pseudomonadota</taxon>
        <taxon>Alphaproteobacteria</taxon>
        <taxon>Sphingomonadales</taxon>
        <taxon>Erythrobacteraceae</taxon>
        <taxon>Croceicoccus</taxon>
    </lineage>
</organism>
<dbReference type="OrthoDB" id="7429144at2"/>
<keyword evidence="2" id="KW-1185">Reference proteome</keyword>
<dbReference type="AlphaFoldDB" id="A0A916YJ82"/>
<protein>
    <submittedName>
        <fullName evidence="1">Uncharacterized protein</fullName>
    </submittedName>
</protein>
<dbReference type="RefSeq" id="WP_066763795.1">
    <property type="nucleotide sequence ID" value="NZ_BMIO01000007.1"/>
</dbReference>
<gene>
    <name evidence="1" type="ORF">GCM10010989_23100</name>
</gene>
<accession>A0A916YJ82</accession>
<evidence type="ECO:0000313" key="2">
    <source>
        <dbReference type="Proteomes" id="UP000598997"/>
    </source>
</evidence>
<name>A0A916YJ82_9SPHN</name>
<reference evidence="1 2" key="1">
    <citation type="journal article" date="2014" name="Int. J. Syst. Evol. Microbiol.">
        <title>Complete genome sequence of Corynebacterium casei LMG S-19264T (=DSM 44701T), isolated from a smear-ripened cheese.</title>
        <authorList>
            <consortium name="US DOE Joint Genome Institute (JGI-PGF)"/>
            <person name="Walter F."/>
            <person name="Albersmeier A."/>
            <person name="Kalinowski J."/>
            <person name="Ruckert C."/>
        </authorList>
    </citation>
    <scope>NUCLEOTIDE SEQUENCE [LARGE SCALE GENOMIC DNA]</scope>
    <source>
        <strain evidence="1 2">CGMCC 1.15358</strain>
    </source>
</reference>
<dbReference type="Proteomes" id="UP000598997">
    <property type="component" value="Unassembled WGS sequence"/>
</dbReference>
<comment type="caution">
    <text evidence="1">The sequence shown here is derived from an EMBL/GenBank/DDBJ whole genome shotgun (WGS) entry which is preliminary data.</text>
</comment>
<dbReference type="EMBL" id="BMIO01000007">
    <property type="protein sequence ID" value="GGD48112.1"/>
    <property type="molecule type" value="Genomic_DNA"/>
</dbReference>
<sequence length="61" mass="6976">MDTSQCFIDSYATLTRHGFTPEDVARSMLAAAVNFYQIFEIHQGLPETLRMLADSLEDRHN</sequence>
<proteinExistence type="predicted"/>
<evidence type="ECO:0000313" key="1">
    <source>
        <dbReference type="EMBL" id="GGD48112.1"/>
    </source>
</evidence>